<feature type="compositionally biased region" description="Basic and acidic residues" evidence="10">
    <location>
        <begin position="1"/>
        <end position="19"/>
    </location>
</feature>
<keyword evidence="4" id="KW-0378">Hydrolase</keyword>
<dbReference type="Pfam" id="PF03167">
    <property type="entry name" value="UDG"/>
    <property type="match status" value="1"/>
</dbReference>
<feature type="domain" description="Uracil-DNA glycosylase-like" evidence="11">
    <location>
        <begin position="83"/>
        <end position="261"/>
    </location>
</feature>
<dbReference type="EMBL" id="JADKYB010000023">
    <property type="protein sequence ID" value="MBM9509230.1"/>
    <property type="molecule type" value="Genomic_DNA"/>
</dbReference>
<name>A0ABS2U0W4_9ACTN</name>
<evidence type="ECO:0000256" key="2">
    <source>
        <dbReference type="ARBA" id="ARBA00022723"/>
    </source>
</evidence>
<keyword evidence="2" id="KW-0479">Metal-binding</keyword>
<dbReference type="SUPFAM" id="SSF52141">
    <property type="entry name" value="Uracil-DNA glycosylase-like"/>
    <property type="match status" value="1"/>
</dbReference>
<evidence type="ECO:0000313" key="13">
    <source>
        <dbReference type="Proteomes" id="UP000749040"/>
    </source>
</evidence>
<dbReference type="SMART" id="SM00987">
    <property type="entry name" value="UreE_C"/>
    <property type="match status" value="1"/>
</dbReference>
<evidence type="ECO:0000256" key="10">
    <source>
        <dbReference type="SAM" id="MobiDB-lite"/>
    </source>
</evidence>
<dbReference type="InterPro" id="IPR005122">
    <property type="entry name" value="Uracil-DNA_glycosylase-like"/>
</dbReference>
<gene>
    <name evidence="12" type="ORF">ITX44_32725</name>
</gene>
<evidence type="ECO:0000256" key="4">
    <source>
        <dbReference type="ARBA" id="ARBA00022801"/>
    </source>
</evidence>
<evidence type="ECO:0000256" key="8">
    <source>
        <dbReference type="ARBA" id="ARBA00023779"/>
    </source>
</evidence>
<evidence type="ECO:0000256" key="3">
    <source>
        <dbReference type="ARBA" id="ARBA00022763"/>
    </source>
</evidence>
<evidence type="ECO:0000256" key="1">
    <source>
        <dbReference type="ARBA" id="ARBA00022485"/>
    </source>
</evidence>
<organism evidence="12 13">
    <name type="scientific">Actinacidiphila acididurans</name>
    <dbReference type="NCBI Taxonomy" id="2784346"/>
    <lineage>
        <taxon>Bacteria</taxon>
        <taxon>Bacillati</taxon>
        <taxon>Actinomycetota</taxon>
        <taxon>Actinomycetes</taxon>
        <taxon>Kitasatosporales</taxon>
        <taxon>Streptomycetaceae</taxon>
        <taxon>Actinacidiphila</taxon>
    </lineage>
</organism>
<proteinExistence type="inferred from homology"/>
<evidence type="ECO:0000259" key="11">
    <source>
        <dbReference type="SMART" id="SM00986"/>
    </source>
</evidence>
<keyword evidence="1" id="KW-0004">4Fe-4S</keyword>
<keyword evidence="6" id="KW-0411">Iron-sulfur</keyword>
<dbReference type="InterPro" id="IPR044147">
    <property type="entry name" value="UdgB-like"/>
</dbReference>
<dbReference type="PANTHER" id="PTHR33693:SF3">
    <property type="entry name" value="TYPE-5 URACIL-DNA GLYCOSYLASE"/>
    <property type="match status" value="1"/>
</dbReference>
<keyword evidence="7" id="KW-0234">DNA repair</keyword>
<feature type="region of interest" description="Disordered" evidence="10">
    <location>
        <begin position="1"/>
        <end position="41"/>
    </location>
</feature>
<evidence type="ECO:0000256" key="6">
    <source>
        <dbReference type="ARBA" id="ARBA00023014"/>
    </source>
</evidence>
<keyword evidence="5" id="KW-0408">Iron</keyword>
<keyword evidence="3" id="KW-0227">DNA damage</keyword>
<comment type="caution">
    <text evidence="12">The sequence shown here is derived from an EMBL/GenBank/DDBJ whole genome shotgun (WGS) entry which is preliminary data.</text>
</comment>
<evidence type="ECO:0000256" key="5">
    <source>
        <dbReference type="ARBA" id="ARBA00023004"/>
    </source>
</evidence>
<dbReference type="InterPro" id="IPR036895">
    <property type="entry name" value="Uracil-DNA_glycosylase-like_sf"/>
</dbReference>
<dbReference type="SMART" id="SM00986">
    <property type="entry name" value="UDG"/>
    <property type="match status" value="1"/>
</dbReference>
<dbReference type="PANTHER" id="PTHR33693">
    <property type="entry name" value="TYPE-5 URACIL-DNA GLYCOSYLASE"/>
    <property type="match status" value="1"/>
</dbReference>
<evidence type="ECO:0000256" key="9">
    <source>
        <dbReference type="ARBA" id="ARBA00023887"/>
    </source>
</evidence>
<dbReference type="InterPro" id="IPR051536">
    <property type="entry name" value="UDG_Type-4/5"/>
</dbReference>
<comment type="similarity">
    <text evidence="8">Belongs to the uracil-DNA glycosylase (UDG) superfamily. Type 5 (UDGb) family.</text>
</comment>
<dbReference type="Gene3D" id="3.40.470.10">
    <property type="entry name" value="Uracil-DNA glycosylase-like domain"/>
    <property type="match status" value="1"/>
</dbReference>
<protein>
    <recommendedName>
        <fullName evidence="9">Type-5 uracil-DNA glycosylase</fullName>
    </recommendedName>
</protein>
<reference evidence="12 13" key="1">
    <citation type="submission" date="2021-01" db="EMBL/GenBank/DDBJ databases">
        <title>Streptomyces acididurans sp. nov., isolated from a peat swamp forest soil.</title>
        <authorList>
            <person name="Chantavorakit T."/>
            <person name="Duangmal K."/>
        </authorList>
    </citation>
    <scope>NUCLEOTIDE SEQUENCE [LARGE SCALE GENOMIC DNA]</scope>
    <source>
        <strain evidence="12 13">KK5PA1</strain>
    </source>
</reference>
<dbReference type="Proteomes" id="UP000749040">
    <property type="component" value="Unassembled WGS sequence"/>
</dbReference>
<evidence type="ECO:0000256" key="7">
    <source>
        <dbReference type="ARBA" id="ARBA00023204"/>
    </source>
</evidence>
<evidence type="ECO:0000313" key="12">
    <source>
        <dbReference type="EMBL" id="MBM9509230.1"/>
    </source>
</evidence>
<accession>A0ABS2U0W4</accession>
<keyword evidence="13" id="KW-1185">Reference proteome</keyword>
<dbReference type="CDD" id="cd10031">
    <property type="entry name" value="UDG-F5_TTUDGB_like"/>
    <property type="match status" value="1"/>
</dbReference>
<sequence length="281" mass="30698">MCRTEIRSTDRTDKERGVPGRDPSPASHEFPARTAPRMASPGELDRAVADCRACPRLVAWREEAARVKRRAFRDWEYWARPVPGFGPADAPLVIVGLAPAAHGGNRTGRAFTGDPSGDAMYAALYEIGLASRPTAIHRDDGLELYGVRITMPVHCAPPDNRPTTEERDTCRPWLARELDLLRPTLRAIVVLGAFAWQALLPVLASAGWQVPRPRPVFGHAAEVVLPDPAGGSPLHLVGSYHPSQRNMSTRTLTPAMLRDALRRGADLAGLPTRLRHDGPDS</sequence>